<dbReference type="OrthoDB" id="10483298at2759"/>
<dbReference type="EMBL" id="BMAW01070839">
    <property type="protein sequence ID" value="GFT75400.1"/>
    <property type="molecule type" value="Genomic_DNA"/>
</dbReference>
<name>A0A8X6U502_NEPPI</name>
<proteinExistence type="predicted"/>
<keyword evidence="2" id="KW-1185">Reference proteome</keyword>
<dbReference type="Proteomes" id="UP000887013">
    <property type="component" value="Unassembled WGS sequence"/>
</dbReference>
<protein>
    <submittedName>
        <fullName evidence="1">Uncharacterized protein</fullName>
    </submittedName>
</protein>
<organism evidence="1 2">
    <name type="scientific">Nephila pilipes</name>
    <name type="common">Giant wood spider</name>
    <name type="synonym">Nephila maculata</name>
    <dbReference type="NCBI Taxonomy" id="299642"/>
    <lineage>
        <taxon>Eukaryota</taxon>
        <taxon>Metazoa</taxon>
        <taxon>Ecdysozoa</taxon>
        <taxon>Arthropoda</taxon>
        <taxon>Chelicerata</taxon>
        <taxon>Arachnida</taxon>
        <taxon>Araneae</taxon>
        <taxon>Araneomorphae</taxon>
        <taxon>Entelegynae</taxon>
        <taxon>Araneoidea</taxon>
        <taxon>Nephilidae</taxon>
        <taxon>Nephila</taxon>
    </lineage>
</organism>
<dbReference type="AlphaFoldDB" id="A0A8X6U502"/>
<evidence type="ECO:0000313" key="2">
    <source>
        <dbReference type="Proteomes" id="UP000887013"/>
    </source>
</evidence>
<accession>A0A8X6U502</accession>
<sequence>MIDITDATLQKALLTSPKTETEVAGRSLHIFNRPKKSTKLDRRELRLMKGFVLIFMTVWQMKTRKNSDCFEIQYL</sequence>
<comment type="caution">
    <text evidence="1">The sequence shown here is derived from an EMBL/GenBank/DDBJ whole genome shotgun (WGS) entry which is preliminary data.</text>
</comment>
<gene>
    <name evidence="1" type="ORF">NPIL_156481</name>
</gene>
<evidence type="ECO:0000313" key="1">
    <source>
        <dbReference type="EMBL" id="GFT75400.1"/>
    </source>
</evidence>
<reference evidence="1" key="1">
    <citation type="submission" date="2020-08" db="EMBL/GenBank/DDBJ databases">
        <title>Multicomponent nature underlies the extraordinary mechanical properties of spider dragline silk.</title>
        <authorList>
            <person name="Kono N."/>
            <person name="Nakamura H."/>
            <person name="Mori M."/>
            <person name="Yoshida Y."/>
            <person name="Ohtoshi R."/>
            <person name="Malay A.D."/>
            <person name="Moran D.A.P."/>
            <person name="Tomita M."/>
            <person name="Numata K."/>
            <person name="Arakawa K."/>
        </authorList>
    </citation>
    <scope>NUCLEOTIDE SEQUENCE</scope>
</reference>